<evidence type="ECO:0000313" key="1">
    <source>
        <dbReference type="EMBL" id="RLE46866.1"/>
    </source>
</evidence>
<dbReference type="Proteomes" id="UP000278475">
    <property type="component" value="Unassembled WGS sequence"/>
</dbReference>
<proteinExistence type="predicted"/>
<evidence type="ECO:0000313" key="2">
    <source>
        <dbReference type="Proteomes" id="UP000278475"/>
    </source>
</evidence>
<gene>
    <name evidence="1" type="ORF">DRJ31_09560</name>
</gene>
<sequence>MTGDVLVWCCKMCESKVYVEENGEAKLIAEEVVYMKYEGDGYTIVRLGGETKKLSGYLLKDIDFLSHKVTLIKRK</sequence>
<name>A0A497EL69_9CREN</name>
<dbReference type="Pfam" id="PF10133">
    <property type="entry name" value="CooT"/>
    <property type="match status" value="1"/>
</dbReference>
<organism evidence="1 2">
    <name type="scientific">Thermoproteota archaeon</name>
    <dbReference type="NCBI Taxonomy" id="2056631"/>
    <lineage>
        <taxon>Archaea</taxon>
        <taxon>Thermoproteota</taxon>
    </lineage>
</organism>
<dbReference type="EMBL" id="QMQV01000162">
    <property type="protein sequence ID" value="RLE46866.1"/>
    <property type="molecule type" value="Genomic_DNA"/>
</dbReference>
<protein>
    <submittedName>
        <fullName evidence="1">Uncharacterized protein</fullName>
    </submittedName>
</protein>
<dbReference type="AlphaFoldDB" id="A0A497EL69"/>
<accession>A0A497EL69</accession>
<reference evidence="1 2" key="1">
    <citation type="submission" date="2018-06" db="EMBL/GenBank/DDBJ databases">
        <title>Extensive metabolic versatility and redundancy in microbially diverse, dynamic hydrothermal sediments.</title>
        <authorList>
            <person name="Dombrowski N."/>
            <person name="Teske A."/>
            <person name="Baker B.J."/>
        </authorList>
    </citation>
    <scope>NUCLEOTIDE SEQUENCE [LARGE SCALE GENOMIC DNA]</scope>
    <source>
        <strain evidence="1">B66_G16</strain>
    </source>
</reference>
<dbReference type="InterPro" id="IPR019300">
    <property type="entry name" value="CooT"/>
</dbReference>
<comment type="caution">
    <text evidence="1">The sequence shown here is derived from an EMBL/GenBank/DDBJ whole genome shotgun (WGS) entry which is preliminary data.</text>
</comment>